<dbReference type="AlphaFoldDB" id="A0A4U0WG96"/>
<dbReference type="GO" id="GO:0016192">
    <property type="term" value="P:vesicle-mediated transport"/>
    <property type="evidence" value="ECO:0007669"/>
    <property type="project" value="TreeGrafter"/>
</dbReference>
<dbReference type="Pfam" id="PF12273">
    <property type="entry name" value="RCR"/>
    <property type="match status" value="1"/>
</dbReference>
<protein>
    <submittedName>
        <fullName evidence="3">Uncharacterized protein</fullName>
    </submittedName>
</protein>
<evidence type="ECO:0000256" key="2">
    <source>
        <dbReference type="SAM" id="Phobius"/>
    </source>
</evidence>
<feature type="transmembrane region" description="Helical" evidence="2">
    <location>
        <begin position="73"/>
        <end position="95"/>
    </location>
</feature>
<reference evidence="3 4" key="1">
    <citation type="submission" date="2017-03" db="EMBL/GenBank/DDBJ databases">
        <title>Genomes of endolithic fungi from Antarctica.</title>
        <authorList>
            <person name="Coleine C."/>
            <person name="Masonjones S."/>
            <person name="Stajich J.E."/>
        </authorList>
    </citation>
    <scope>NUCLEOTIDE SEQUENCE [LARGE SCALE GENOMIC DNA]</scope>
    <source>
        <strain evidence="3 4">CCFEE 5187</strain>
    </source>
</reference>
<feature type="compositionally biased region" description="Low complexity" evidence="1">
    <location>
        <begin position="174"/>
        <end position="184"/>
    </location>
</feature>
<dbReference type="PANTHER" id="PTHR28187">
    <property type="entry name" value="PROTEIN RCR1-RELATED"/>
    <property type="match status" value="1"/>
</dbReference>
<dbReference type="Gene3D" id="1.20.210.10">
    <property type="entry name" value="Cytochrome c oxidase-like, subunit I domain"/>
    <property type="match status" value="1"/>
</dbReference>
<feature type="region of interest" description="Disordered" evidence="1">
    <location>
        <begin position="149"/>
        <end position="215"/>
    </location>
</feature>
<evidence type="ECO:0000313" key="4">
    <source>
        <dbReference type="Proteomes" id="UP000308768"/>
    </source>
</evidence>
<dbReference type="OrthoDB" id="3556830at2759"/>
<keyword evidence="2" id="KW-1133">Transmembrane helix</keyword>
<keyword evidence="2" id="KW-0812">Transmembrane</keyword>
<keyword evidence="2" id="KW-0472">Membrane</keyword>
<comment type="caution">
    <text evidence="3">The sequence shown here is derived from an EMBL/GenBank/DDBJ whole genome shotgun (WGS) entry which is preliminary data.</text>
</comment>
<dbReference type="EMBL" id="NAJN01001658">
    <property type="protein sequence ID" value="TKA61900.1"/>
    <property type="molecule type" value="Genomic_DNA"/>
</dbReference>
<evidence type="ECO:0000256" key="1">
    <source>
        <dbReference type="SAM" id="MobiDB-lite"/>
    </source>
</evidence>
<sequence>MILPRQNYYGGNNNNCYIDQYGRRICNSAWNNWARWLVLALIILAALFVFFIFSCYIDQYGRRICNSAWNNWARWLVLALVILAALFIFFIFSCITARRRRKAGMTPWRGTGWAAARTPPGHGAATYNPDAHAGTSTTQPYWNNNVAANTAPPAYGPPPGHPTYGGENAGYYGQQQQSGIELQQPAGTYQPNGGYGAYAPPKDPPPGFKNDGVIR</sequence>
<dbReference type="PANTHER" id="PTHR28187:SF1">
    <property type="entry name" value="PROTEIN RCR1-RELATED"/>
    <property type="match status" value="1"/>
</dbReference>
<keyword evidence="4" id="KW-1185">Reference proteome</keyword>
<feature type="transmembrane region" description="Helical" evidence="2">
    <location>
        <begin position="33"/>
        <end position="53"/>
    </location>
</feature>
<dbReference type="GO" id="GO:0005739">
    <property type="term" value="C:mitochondrion"/>
    <property type="evidence" value="ECO:0007669"/>
    <property type="project" value="UniProtKB-ARBA"/>
</dbReference>
<dbReference type="InterPro" id="IPR020999">
    <property type="entry name" value="Chitin_synth_reg_RCR"/>
</dbReference>
<dbReference type="Proteomes" id="UP000308768">
    <property type="component" value="Unassembled WGS sequence"/>
</dbReference>
<evidence type="ECO:0000313" key="3">
    <source>
        <dbReference type="EMBL" id="TKA61900.1"/>
    </source>
</evidence>
<dbReference type="InterPro" id="IPR036927">
    <property type="entry name" value="Cyt_c_oxase-like_su1_sf"/>
</dbReference>
<proteinExistence type="predicted"/>
<name>A0A4U0WG96_9PEZI</name>
<gene>
    <name evidence="3" type="ORF">B0A49_08869</name>
</gene>
<organism evidence="3 4">
    <name type="scientific">Cryomyces minteri</name>
    <dbReference type="NCBI Taxonomy" id="331657"/>
    <lineage>
        <taxon>Eukaryota</taxon>
        <taxon>Fungi</taxon>
        <taxon>Dikarya</taxon>
        <taxon>Ascomycota</taxon>
        <taxon>Pezizomycotina</taxon>
        <taxon>Dothideomycetes</taxon>
        <taxon>Dothideomycetes incertae sedis</taxon>
        <taxon>Cryomyces</taxon>
    </lineage>
</organism>
<accession>A0A4U0WG96</accession>